<organism evidence="3 4">
    <name type="scientific">[Enterobacter] lignolyticus</name>
    <dbReference type="NCBI Taxonomy" id="1334193"/>
    <lineage>
        <taxon>Bacteria</taxon>
        <taxon>Pseudomonadati</taxon>
        <taxon>Pseudomonadota</taxon>
        <taxon>Gammaproteobacteria</taxon>
        <taxon>Enterobacterales</taxon>
        <taxon>Enterobacteriaceae</taxon>
        <taxon>Pluralibacter</taxon>
    </lineage>
</organism>
<dbReference type="InterPro" id="IPR050879">
    <property type="entry name" value="Acyltransferase_3"/>
</dbReference>
<feature type="transmembrane region" description="Helical" evidence="1">
    <location>
        <begin position="65"/>
        <end position="88"/>
    </location>
</feature>
<feature type="domain" description="Acyltransferase 3" evidence="2">
    <location>
        <begin position="7"/>
        <end position="303"/>
    </location>
</feature>
<keyword evidence="1" id="KW-0472">Membrane</keyword>
<feature type="transmembrane region" description="Helical" evidence="1">
    <location>
        <begin position="317"/>
        <end position="335"/>
    </location>
</feature>
<dbReference type="EMBL" id="CP012871">
    <property type="protein sequence ID" value="ALR77861.1"/>
    <property type="molecule type" value="Genomic_DNA"/>
</dbReference>
<dbReference type="OrthoDB" id="9767863at2"/>
<dbReference type="AlphaFoldDB" id="A0A806XGQ1"/>
<keyword evidence="1" id="KW-0812">Transmembrane</keyword>
<name>A0A806XGQ1_9ENTR</name>
<accession>A0A806XGQ1</accession>
<dbReference type="PANTHER" id="PTHR23028:SF53">
    <property type="entry name" value="ACYL_TRANSF_3 DOMAIN-CONTAINING PROTEIN"/>
    <property type="match status" value="1"/>
</dbReference>
<reference evidence="4" key="1">
    <citation type="submission" date="2015-10" db="EMBL/GenBank/DDBJ databases">
        <title>Complete Genome Sequencing of Klebsiella sp. strain G5.</title>
        <authorList>
            <person name="Chan K.-G."/>
            <person name="Chen J.-W."/>
        </authorList>
    </citation>
    <scope>NUCLEOTIDE SEQUENCE [LARGE SCALE GENOMIC DNA]</scope>
    <source>
        <strain evidence="4">G5</strain>
    </source>
</reference>
<evidence type="ECO:0000313" key="4">
    <source>
        <dbReference type="Proteomes" id="UP000069162"/>
    </source>
</evidence>
<sequence>MMHRRRDIDGLRGLAVLLVMFFHAGWMSGGFVGVDVFCVISGYYMSQTALMSASFSPWTFITRRLQRLLPALLFMVALVCAAMLWWLLPRDRADIAQNGMTALLYFSNLWAHEHAGYFAGQSLAYPFLHTWSLSVEMQFYLLILLLGMARQGWLALCLIGAGSLLASQAGWGMGYYGLTDRLWQFALGGAIAYLPARQLARVPSSLLYAAAVAAIVACGFLYTNANASPSLWSIVPCLAAALIILLPESPTQRVLNTLSPVGLISYSLYLWHWPIIVGATYLFERQITGLSMVLALLVSLLMGVISYAFIEKRLSAVRLIAMNLGVAAALYGISIW</sequence>
<dbReference type="Pfam" id="PF01757">
    <property type="entry name" value="Acyl_transf_3"/>
    <property type="match status" value="1"/>
</dbReference>
<dbReference type="RefSeq" id="WP_062741788.1">
    <property type="nucleotide sequence ID" value="NZ_CP012871.1"/>
</dbReference>
<dbReference type="InterPro" id="IPR002656">
    <property type="entry name" value="Acyl_transf_3_dom"/>
</dbReference>
<keyword evidence="3" id="KW-0808">Transferase</keyword>
<feature type="transmembrane region" description="Helical" evidence="1">
    <location>
        <begin position="229"/>
        <end position="246"/>
    </location>
</feature>
<keyword evidence="3" id="KW-0012">Acyltransferase</keyword>
<feature type="transmembrane region" description="Helical" evidence="1">
    <location>
        <begin position="12"/>
        <end position="45"/>
    </location>
</feature>
<dbReference type="Proteomes" id="UP000069162">
    <property type="component" value="Chromosome"/>
</dbReference>
<dbReference type="GO" id="GO:0016020">
    <property type="term" value="C:membrane"/>
    <property type="evidence" value="ECO:0007669"/>
    <property type="project" value="TreeGrafter"/>
</dbReference>
<evidence type="ECO:0000256" key="1">
    <source>
        <dbReference type="SAM" id="Phobius"/>
    </source>
</evidence>
<protein>
    <submittedName>
        <fullName evidence="3">Acyltransferase</fullName>
    </submittedName>
</protein>
<feature type="transmembrane region" description="Helical" evidence="1">
    <location>
        <begin position="206"/>
        <end position="223"/>
    </location>
</feature>
<feature type="transmembrane region" description="Helical" evidence="1">
    <location>
        <begin position="153"/>
        <end position="176"/>
    </location>
</feature>
<keyword evidence="1" id="KW-1133">Transmembrane helix</keyword>
<feature type="transmembrane region" description="Helical" evidence="1">
    <location>
        <begin position="123"/>
        <end position="146"/>
    </location>
</feature>
<dbReference type="PANTHER" id="PTHR23028">
    <property type="entry name" value="ACETYLTRANSFERASE"/>
    <property type="match status" value="1"/>
</dbReference>
<dbReference type="GO" id="GO:0016747">
    <property type="term" value="F:acyltransferase activity, transferring groups other than amino-acyl groups"/>
    <property type="evidence" value="ECO:0007669"/>
    <property type="project" value="InterPro"/>
</dbReference>
<evidence type="ECO:0000313" key="3">
    <source>
        <dbReference type="EMBL" id="ALR77861.1"/>
    </source>
</evidence>
<feature type="transmembrane region" description="Helical" evidence="1">
    <location>
        <begin position="289"/>
        <end position="310"/>
    </location>
</feature>
<dbReference type="GO" id="GO:0009103">
    <property type="term" value="P:lipopolysaccharide biosynthetic process"/>
    <property type="evidence" value="ECO:0007669"/>
    <property type="project" value="TreeGrafter"/>
</dbReference>
<proteinExistence type="predicted"/>
<dbReference type="KEGG" id="kle:AO703_16720"/>
<evidence type="ECO:0000259" key="2">
    <source>
        <dbReference type="Pfam" id="PF01757"/>
    </source>
</evidence>
<feature type="transmembrane region" description="Helical" evidence="1">
    <location>
        <begin position="258"/>
        <end position="283"/>
    </location>
</feature>
<gene>
    <name evidence="3" type="ORF">AO703_16720</name>
</gene>